<keyword evidence="11" id="KW-0456">Lyase</keyword>
<dbReference type="Pfam" id="PF00076">
    <property type="entry name" value="RRM_1"/>
    <property type="match status" value="2"/>
</dbReference>
<dbReference type="InterPro" id="IPR000504">
    <property type="entry name" value="RRM_dom"/>
</dbReference>
<dbReference type="CDD" id="cd03448">
    <property type="entry name" value="HDE_HSD"/>
    <property type="match status" value="1"/>
</dbReference>
<dbReference type="InterPro" id="IPR035979">
    <property type="entry name" value="RBD_domain_sf"/>
</dbReference>
<evidence type="ECO:0000256" key="8">
    <source>
        <dbReference type="ARBA" id="ARBA00023098"/>
    </source>
</evidence>
<evidence type="ECO:0000256" key="2">
    <source>
        <dbReference type="ARBA" id="ARBA00005005"/>
    </source>
</evidence>
<dbReference type="InterPro" id="IPR036527">
    <property type="entry name" value="SCP2_sterol-bd_dom_sf"/>
</dbReference>
<dbReference type="SMART" id="SM00822">
    <property type="entry name" value="PKS_KR"/>
    <property type="match status" value="1"/>
</dbReference>
<dbReference type="Gene3D" id="3.30.70.330">
    <property type="match status" value="2"/>
</dbReference>
<dbReference type="Proteomes" id="UP000887566">
    <property type="component" value="Unplaced"/>
</dbReference>
<comment type="similarity">
    <text evidence="3">Belongs to the short-chain dehydrogenases/reductases (SDR) family.</text>
</comment>
<evidence type="ECO:0000256" key="4">
    <source>
        <dbReference type="ARBA" id="ARBA00022737"/>
    </source>
</evidence>
<evidence type="ECO:0000256" key="13">
    <source>
        <dbReference type="PROSITE-ProRule" id="PRU00176"/>
    </source>
</evidence>
<organism evidence="16 17">
    <name type="scientific">Plectus sambesii</name>
    <dbReference type="NCBI Taxonomy" id="2011161"/>
    <lineage>
        <taxon>Eukaryota</taxon>
        <taxon>Metazoa</taxon>
        <taxon>Ecdysozoa</taxon>
        <taxon>Nematoda</taxon>
        <taxon>Chromadorea</taxon>
        <taxon>Plectida</taxon>
        <taxon>Plectina</taxon>
        <taxon>Plectoidea</taxon>
        <taxon>Plectidae</taxon>
        <taxon>Plectus</taxon>
    </lineage>
</organism>
<dbReference type="Gene3D" id="3.40.50.720">
    <property type="entry name" value="NAD(P)-binding Rossmann-like Domain"/>
    <property type="match status" value="1"/>
</dbReference>
<dbReference type="Gene3D" id="3.30.1050.10">
    <property type="entry name" value="SCP2 sterol-binding domain"/>
    <property type="match status" value="1"/>
</dbReference>
<dbReference type="Pfam" id="PF22622">
    <property type="entry name" value="MFE-2_hydrat-2_N"/>
    <property type="match status" value="1"/>
</dbReference>
<dbReference type="PRINTS" id="PR00080">
    <property type="entry name" value="SDRFAMILY"/>
</dbReference>
<dbReference type="Pfam" id="PF01575">
    <property type="entry name" value="MaoC_dehydratas"/>
    <property type="match status" value="1"/>
</dbReference>
<dbReference type="InterPro" id="IPR057326">
    <property type="entry name" value="KR_dom"/>
</dbReference>
<comment type="subcellular location">
    <subcellularLocation>
        <location evidence="1">Peroxisome</location>
    </subcellularLocation>
</comment>
<dbReference type="Gene3D" id="3.10.129.10">
    <property type="entry name" value="Hotdog Thioesterase"/>
    <property type="match status" value="1"/>
</dbReference>
<evidence type="ECO:0000256" key="14">
    <source>
        <dbReference type="SAM" id="MobiDB-lite"/>
    </source>
</evidence>
<dbReference type="InterPro" id="IPR029069">
    <property type="entry name" value="HotDog_dom_sf"/>
</dbReference>
<comment type="pathway">
    <text evidence="2">Lipid metabolism; fatty acid beta-oxidation.</text>
</comment>
<feature type="domain" description="RRM" evidence="15">
    <location>
        <begin position="177"/>
        <end position="248"/>
    </location>
</feature>
<dbReference type="CDD" id="cd05353">
    <property type="entry name" value="hydroxyacyl-CoA-like_DH_SDR_c-like"/>
    <property type="match status" value="1"/>
</dbReference>
<protein>
    <recommendedName>
        <fullName evidence="12">Peroxisomal multifunctional enzyme type 2</fullName>
    </recommendedName>
</protein>
<dbReference type="FunFam" id="3.30.70.330:FF:000040">
    <property type="entry name" value="Heterogeneous nuclear ribonucleoprotein A2/B1"/>
    <property type="match status" value="1"/>
</dbReference>
<feature type="compositionally biased region" description="Polar residues" evidence="14">
    <location>
        <begin position="39"/>
        <end position="55"/>
    </location>
</feature>
<dbReference type="InterPro" id="IPR002347">
    <property type="entry name" value="SDR_fam"/>
</dbReference>
<evidence type="ECO:0000313" key="16">
    <source>
        <dbReference type="Proteomes" id="UP000887566"/>
    </source>
</evidence>
<keyword evidence="10" id="KW-0413">Isomerase</keyword>
<dbReference type="InterPro" id="IPR012677">
    <property type="entry name" value="Nucleotide-bd_a/b_plait_sf"/>
</dbReference>
<dbReference type="FunFam" id="3.40.50.720:FF:000185">
    <property type="entry name" value="peroxisomal multifunctional enzyme type 2"/>
    <property type="match status" value="1"/>
</dbReference>
<keyword evidence="9" id="KW-0576">Peroxisome</keyword>
<evidence type="ECO:0000256" key="9">
    <source>
        <dbReference type="ARBA" id="ARBA00023140"/>
    </source>
</evidence>
<feature type="region of interest" description="Disordered" evidence="14">
    <location>
        <begin position="1"/>
        <end position="79"/>
    </location>
</feature>
<dbReference type="PROSITE" id="PS50102">
    <property type="entry name" value="RRM"/>
    <property type="match status" value="2"/>
</dbReference>
<dbReference type="InterPro" id="IPR054357">
    <property type="entry name" value="MFE-2_N"/>
</dbReference>
<dbReference type="Pfam" id="PF02036">
    <property type="entry name" value="SCP2"/>
    <property type="match status" value="1"/>
</dbReference>
<feature type="compositionally biased region" description="Basic and acidic residues" evidence="14">
    <location>
        <begin position="65"/>
        <end position="77"/>
    </location>
</feature>
<dbReference type="PROSITE" id="PS00061">
    <property type="entry name" value="ADH_SHORT"/>
    <property type="match status" value="1"/>
</dbReference>
<evidence type="ECO:0000256" key="3">
    <source>
        <dbReference type="ARBA" id="ARBA00006484"/>
    </source>
</evidence>
<dbReference type="InterPro" id="IPR036291">
    <property type="entry name" value="NAD(P)-bd_dom_sf"/>
</dbReference>
<feature type="compositionally biased region" description="Gly residues" evidence="14">
    <location>
        <begin position="273"/>
        <end position="283"/>
    </location>
</feature>
<dbReference type="PRINTS" id="PR00081">
    <property type="entry name" value="GDHRDH"/>
</dbReference>
<evidence type="ECO:0000256" key="7">
    <source>
        <dbReference type="ARBA" id="ARBA00023002"/>
    </source>
</evidence>
<dbReference type="Pfam" id="PF00106">
    <property type="entry name" value="adh_short"/>
    <property type="match status" value="1"/>
</dbReference>
<evidence type="ECO:0000256" key="12">
    <source>
        <dbReference type="ARBA" id="ARBA00073497"/>
    </source>
</evidence>
<accession>A0A914XJV9</accession>
<dbReference type="SUPFAM" id="SSF54637">
    <property type="entry name" value="Thioesterase/thiol ester dehydrase-isomerase"/>
    <property type="match status" value="2"/>
</dbReference>
<feature type="compositionally biased region" description="Basic and acidic residues" evidence="14">
    <location>
        <begin position="298"/>
        <end position="308"/>
    </location>
</feature>
<dbReference type="InterPro" id="IPR020904">
    <property type="entry name" value="Sc_DH/Rdtase_CS"/>
</dbReference>
<dbReference type="GO" id="GO:0016491">
    <property type="term" value="F:oxidoreductase activity"/>
    <property type="evidence" value="ECO:0007669"/>
    <property type="project" value="UniProtKB-KW"/>
</dbReference>
<keyword evidence="16" id="KW-1185">Reference proteome</keyword>
<keyword evidence="4" id="KW-0677">Repeat</keyword>
<dbReference type="AlphaFoldDB" id="A0A914XJV9"/>
<feature type="compositionally biased region" description="Basic and acidic residues" evidence="14">
    <location>
        <begin position="251"/>
        <end position="270"/>
    </location>
</feature>
<evidence type="ECO:0000259" key="15">
    <source>
        <dbReference type="PROSITE" id="PS50102"/>
    </source>
</evidence>
<dbReference type="GO" id="GO:0003723">
    <property type="term" value="F:RNA binding"/>
    <property type="evidence" value="ECO:0007669"/>
    <property type="project" value="UniProtKB-UniRule"/>
</dbReference>
<evidence type="ECO:0000313" key="17">
    <source>
        <dbReference type="WBParaSite" id="PSAMB.scaffold815size40927.g8998.t1"/>
    </source>
</evidence>
<evidence type="ECO:0000256" key="11">
    <source>
        <dbReference type="ARBA" id="ARBA00023239"/>
    </source>
</evidence>
<feature type="domain" description="RRM" evidence="15">
    <location>
        <begin position="85"/>
        <end position="168"/>
    </location>
</feature>
<keyword evidence="5" id="KW-0276">Fatty acid metabolism</keyword>
<keyword evidence="7" id="KW-0560">Oxidoreductase</keyword>
<dbReference type="PANTHER" id="PTHR45024">
    <property type="entry name" value="DEHYDROGENASES, SHORT CHAIN"/>
    <property type="match status" value="1"/>
</dbReference>
<dbReference type="Gene3D" id="1.10.287.4290">
    <property type="match status" value="1"/>
</dbReference>
<keyword evidence="8" id="KW-0443">Lipid metabolism</keyword>
<dbReference type="SMART" id="SM00360">
    <property type="entry name" value="RRM"/>
    <property type="match status" value="2"/>
</dbReference>
<sequence length="1201" mass="130862">MDLSENQSVAIDRKPNDPDNSQLTALKESSTEEEEVKSQNDADATQENNNESPKTFPSKYSIPKKNQETDNADDKPLSETPTEACKLFVGGLTTNTTEAMLRDFYSAFGRVVDVVVMVDSPTGRSRCFGFVTFAEPEHADRAIAAKPHVIDNRTIDAKRAIPREVSASNPEMKVQTTRLFVPGVRDEHTEENLQAYFEKYGKVKSVVIRRDKLCAFVDFEDADPVTKCALERAHYIEGHRCDVKKALSRDELTAARQRDRDRGFRGERQRGSAFGGRGGGVQYGGRDRDGGRSGGHFRGNDWRSDRGPQRGNYQQHEYGGGNAGYGSGGAPCSSRNSGGYGGWKETRGYEGYGSQNDAYFSGPQVQRQQENIAIPPGYNGPITHIYQASFAAQSSPAGGSRGLWANPAHNQHQASDFAARPVYQPQYRPYPDQLIGPCLAFYFGAYSNPQSGVTAYLLASLTFKKTKMALRFDGRVVIVTGAGGGLGRTYALDFAQRGASVVVNDLGGEAHGTGASTSMADKVVKEIRAAGGKAVANYDSVEYGEKIVKTAIDNFGRVDVVVNNAGILRDKAFVNMTDEDWDLIHKVHLKGAYSVARAAWPYMRKEKYGRIINTSSNSGVYGSFGQANYSAAKMGLVGFSNTLALEGAKYNILANSLVPTAGSRLTQTVMPQDLVDALKPEFVTPLVVYLCHESCPESGKVFEAGAGWFGTIQYYRSKGLALGLTTAEAVRDNWSKIVDMSHAKNFPGGREVTASLMEAMANVPEKKSPRPAGSTDKMDPQLAKSYVPDEPETYSYTARDAIIYALGIGATTKPEDVKFIYEGAEDFSVFPTFVVAPGLLANSINDWPGVKFDLQRVLHGEQYIELLKPLPSDGELKSHTRVVDIVDKGSFALILTNVETYDAQTGEKLAVQQFATFEKGFGNFGGSRTSAAEKTILPVPKRSPDAVVEQQTSPDQAALYRQGSGDMNPLHVDTDFAKVSGFKQPILHGLCSLGFAVRHVLQQYANNDVNRFKAVKVRFSKPVIPGQTLRTEMWKEGDRIHFQTLVKETGETVLSSCYVDLKPGTSTGHTHAAKASSTSTTSSNVKSAEIFKEMGERLKSQPDVPKKVQAILLYVIKQGGKDVAQFTVDLKNGAGAVYEGAPKNDEKAATTMTVEDEDFVKLATGKLNPQQAFMSGKIKVKGNIMLLQKLQGLMAAQKAKL</sequence>
<evidence type="ECO:0000256" key="1">
    <source>
        <dbReference type="ARBA" id="ARBA00004275"/>
    </source>
</evidence>
<dbReference type="PANTHER" id="PTHR45024:SF2">
    <property type="entry name" value="SCP2 DOMAIN-CONTAINING PROTEIN"/>
    <property type="match status" value="1"/>
</dbReference>
<dbReference type="GO" id="GO:0006631">
    <property type="term" value="P:fatty acid metabolic process"/>
    <property type="evidence" value="ECO:0007669"/>
    <property type="project" value="UniProtKB-KW"/>
</dbReference>
<dbReference type="SUPFAM" id="SSF54928">
    <property type="entry name" value="RNA-binding domain, RBD"/>
    <property type="match status" value="2"/>
</dbReference>
<dbReference type="FunFam" id="3.10.129.10:FF:000013">
    <property type="entry name" value="Peroxisomal multifunctional enzyme type 2"/>
    <property type="match status" value="1"/>
</dbReference>
<dbReference type="SUPFAM" id="SSF51735">
    <property type="entry name" value="NAD(P)-binding Rossmann-fold domains"/>
    <property type="match status" value="1"/>
</dbReference>
<dbReference type="GO" id="GO:0016853">
    <property type="term" value="F:isomerase activity"/>
    <property type="evidence" value="ECO:0007669"/>
    <property type="project" value="UniProtKB-KW"/>
</dbReference>
<name>A0A914XJV9_9BILA</name>
<dbReference type="InterPro" id="IPR051687">
    <property type="entry name" value="Peroxisomal_Beta-Oxidation"/>
</dbReference>
<dbReference type="InterPro" id="IPR003033">
    <property type="entry name" value="SCP2_sterol-bd_dom"/>
</dbReference>
<dbReference type="GO" id="GO:0018812">
    <property type="term" value="F:3-hydroxyacyl-CoA dehydratase activity"/>
    <property type="evidence" value="ECO:0007669"/>
    <property type="project" value="UniProtKB-ARBA"/>
</dbReference>
<dbReference type="GO" id="GO:0098687">
    <property type="term" value="C:chromosomal region"/>
    <property type="evidence" value="ECO:0007669"/>
    <property type="project" value="UniProtKB-ARBA"/>
</dbReference>
<keyword evidence="6 13" id="KW-0694">RNA-binding</keyword>
<dbReference type="WBParaSite" id="PSAMB.scaffold815size40927.g8998.t1">
    <property type="protein sequence ID" value="PSAMB.scaffold815size40927.g8998.t1"/>
    <property type="gene ID" value="PSAMB.scaffold815size40927.g8998"/>
</dbReference>
<dbReference type="InterPro" id="IPR002539">
    <property type="entry name" value="MaoC-like_dom"/>
</dbReference>
<reference evidence="17" key="1">
    <citation type="submission" date="2022-11" db="UniProtKB">
        <authorList>
            <consortium name="WormBaseParasite"/>
        </authorList>
    </citation>
    <scope>IDENTIFICATION</scope>
</reference>
<dbReference type="GO" id="GO:0005777">
    <property type="term" value="C:peroxisome"/>
    <property type="evidence" value="ECO:0007669"/>
    <property type="project" value="UniProtKB-SubCell"/>
</dbReference>
<evidence type="ECO:0000256" key="10">
    <source>
        <dbReference type="ARBA" id="ARBA00023235"/>
    </source>
</evidence>
<proteinExistence type="inferred from homology"/>
<evidence type="ECO:0000256" key="6">
    <source>
        <dbReference type="ARBA" id="ARBA00022884"/>
    </source>
</evidence>
<feature type="region of interest" description="Disordered" evidence="14">
    <location>
        <begin position="251"/>
        <end position="324"/>
    </location>
</feature>
<dbReference type="SUPFAM" id="SSF55718">
    <property type="entry name" value="SCP-like"/>
    <property type="match status" value="1"/>
</dbReference>
<evidence type="ECO:0000256" key="5">
    <source>
        <dbReference type="ARBA" id="ARBA00022832"/>
    </source>
</evidence>